<sequence>MDTSPGPSERRMQTFWACLSDASSGPSLNHELAELYGEPSILTVAKAGRIRWLGHVMRMPDSCPTKKVFDSDPQFGTRRRGVQRNWVSTWMRDSSQGPSILENNC</sequence>
<accession>A0A0E3W290</accession>
<reference evidence="1" key="1">
    <citation type="submission" date="2015-03" db="EMBL/GenBank/DDBJ databases">
        <title>Long non-coding RNA discovery across the genus Anopheles reveals conserved secondary structures within and beyond the Gambiae complex.</title>
        <authorList>
            <person name="Jenkins A."/>
            <person name="Waterhouse R."/>
            <person name="Muskavitch M."/>
        </authorList>
    </citation>
    <scope>NUCLEOTIDE SEQUENCE</scope>
    <source>
        <tissue evidence="1">Whole body</tissue>
    </source>
</reference>
<dbReference type="AlphaFoldDB" id="A0A0E3W290"/>
<evidence type="ECO:0000313" key="1">
    <source>
        <dbReference type="EMBL" id="CFW94400.1"/>
    </source>
</evidence>
<protein>
    <submittedName>
        <fullName evidence="1">Uncharacterized protein</fullName>
    </submittedName>
</protein>
<name>A0A0E3W290_ANOGA</name>
<organism evidence="1">
    <name type="scientific">Anopheles gambiae</name>
    <name type="common">African malaria mosquito</name>
    <dbReference type="NCBI Taxonomy" id="7165"/>
    <lineage>
        <taxon>Eukaryota</taxon>
        <taxon>Metazoa</taxon>
        <taxon>Ecdysozoa</taxon>
        <taxon>Arthropoda</taxon>
        <taxon>Hexapoda</taxon>
        <taxon>Insecta</taxon>
        <taxon>Pterygota</taxon>
        <taxon>Neoptera</taxon>
        <taxon>Endopterygota</taxon>
        <taxon>Diptera</taxon>
        <taxon>Nematocera</taxon>
        <taxon>Culicoidea</taxon>
        <taxon>Culicidae</taxon>
        <taxon>Anophelinae</taxon>
        <taxon>Anopheles</taxon>
    </lineage>
</organism>
<dbReference type="EMBL" id="HACL01000106">
    <property type="protein sequence ID" value="CFW94400.1"/>
    <property type="molecule type" value="Transcribed_RNA"/>
</dbReference>
<proteinExistence type="predicted"/>